<feature type="region of interest" description="Disordered" evidence="2">
    <location>
        <begin position="1"/>
        <end position="25"/>
    </location>
</feature>
<dbReference type="RefSeq" id="XP_017018690.1">
    <property type="nucleotide sequence ID" value="XM_017163201.3"/>
</dbReference>
<dbReference type="Proteomes" id="UP001652661">
    <property type="component" value="Chromosome 3R"/>
</dbReference>
<evidence type="ECO:0000313" key="4">
    <source>
        <dbReference type="Proteomes" id="UP001652661"/>
    </source>
</evidence>
<evidence type="ECO:0000256" key="2">
    <source>
        <dbReference type="SAM" id="MobiDB-lite"/>
    </source>
</evidence>
<dbReference type="Pfam" id="PF12416">
    <property type="entry name" value="DUF3668"/>
    <property type="match status" value="1"/>
</dbReference>
<name>A0A6P4HSZ6_DROKI</name>
<accession>A0A6P4HSZ6</accession>
<feature type="coiled-coil region" evidence="1">
    <location>
        <begin position="1053"/>
        <end position="1165"/>
    </location>
</feature>
<dbReference type="Gene3D" id="2.60.40.150">
    <property type="entry name" value="C2 domain"/>
    <property type="match status" value="1"/>
</dbReference>
<feature type="region of interest" description="Disordered" evidence="2">
    <location>
        <begin position="629"/>
        <end position="676"/>
    </location>
</feature>
<keyword evidence="1" id="KW-0175">Coiled coil</keyword>
<feature type="region of interest" description="Disordered" evidence="2">
    <location>
        <begin position="1300"/>
        <end position="1325"/>
    </location>
</feature>
<dbReference type="OrthoDB" id="332250at2759"/>
<sequence>MVQQRSKTTRSLAVSENGSVGGSSKDSDQVYCVVLHVAEAINFMGREASEQRDQILMNAALNTVDFDVEGCHSAANEAVVFNSNCIWECDLAGIKRIKTDHRPVKLTFSACRGSGKLERKTIGNLLLPLRGLPVLGTTGSHNGPHLKMIWHKLICISSEFRSQKPEVLLVLAIIKKSILHTKDFDHIMQFSDQKAPPTPPLKSPGHSITASMLQSQANIYVQSLVQLGLLQVGNDPLVDCDIIEVVLQLKQLRKVNRLVKWLNQGKDPSSVVVMFDFVGNVTNIELKLNDLDSYAVNDVLGLRFKTSLRSMRMYFQRIFYLPFNMYMNGTAIANYRMDFNNLLPPDSHFANQLEYSTNGSFLFNRIGRQDSARDPKPPLMEYTFTVEIKNKHLPQEQVEPEPAPSTSSGVIRELPTNRQDTDAISLSHGQHDFTSVGSLNVGAELSISGESRGSISIQEDEFNFDTSKDISRMQNKRRKFTRLTGEEPNLESEEESCMDKKFSKQEGQKCDLNSSEDMLVARASRSSKLQSASEEPLLPKTLKVKAKVSKLSVKESSQPRLMASKNVKPPLEQNEYDNRSEVTSLQQFELEERILAEEEKLESANRTRIKSGQSTKYAKLQVEEDEFSEATSLQQFEPEEKRLAEESNRMQRTKKVSKGPKAMELHESSSGEGIPETKVRKKYVKKVSQTKLKEEIGLPQASPVTCISQETFDMPEESMDNDHFPSEEIPSTKNKLCKKAKTIKIVKKQANVESVELADHKVQCKRKVKSKTVVHEDLTDISMSTQDGLGIAKPDLALRARWVEVNKVQSAALEETELFLEETCQNELHEILYEDQLALGLARPPSSNNKLRTDVETEVMSQSQGNRLKKKKRILAASEHLLHEEFKSSEECITLPEATLRSEEVSIPETKQRQVRVLKKKKPKQTIVEEEPSVELNDSLEEPAVKPIKRKVIRKKSSVIIKNNELLENVEPEQEIVTVQKKKIIKRSKPVTDMPSEDDVKVTKKVSSRSSVKSINSRKTTMDLPSLDDFDMDHSADTETVGQRIRSWRRQQIERFEEELARKEEHYKAQLEQMEYQELKILQPNHKDPAEDDIQADNSVDYQAKFNELEQHILQLKAEMEQQVMLFESRSWELRQENLQLANEKLELKARIVNMEEQLTQLRTQGSEEADLKEVIGELRSQNNRYLNVARLKDRYKKQWRRCARRVNALKLAMYEKSAESQMEASTINLREILTKDALAFEQEYGEFRCGGTSENVPFTPPEDAPDVSFISTSQSLSQSIAETISKSIFQSSIESDSQLGSQFSSQSGSQSSSQFGSQTIPQND</sequence>
<protein>
    <submittedName>
        <fullName evidence="5">Uro-adherence factor A</fullName>
    </submittedName>
</protein>
<evidence type="ECO:0000259" key="3">
    <source>
        <dbReference type="Pfam" id="PF12416"/>
    </source>
</evidence>
<keyword evidence="4" id="KW-1185">Reference proteome</keyword>
<feature type="domain" description="DUF3668" evidence="3">
    <location>
        <begin position="216"/>
        <end position="387"/>
    </location>
</feature>
<organism evidence="4 5">
    <name type="scientific">Drosophila kikkawai</name>
    <name type="common">Fruit fly</name>
    <dbReference type="NCBI Taxonomy" id="30033"/>
    <lineage>
        <taxon>Eukaryota</taxon>
        <taxon>Metazoa</taxon>
        <taxon>Ecdysozoa</taxon>
        <taxon>Arthropoda</taxon>
        <taxon>Hexapoda</taxon>
        <taxon>Insecta</taxon>
        <taxon>Pterygota</taxon>
        <taxon>Neoptera</taxon>
        <taxon>Endopterygota</taxon>
        <taxon>Diptera</taxon>
        <taxon>Brachycera</taxon>
        <taxon>Muscomorpha</taxon>
        <taxon>Ephydroidea</taxon>
        <taxon>Drosophilidae</taxon>
        <taxon>Drosophila</taxon>
        <taxon>Sophophora</taxon>
    </lineage>
</organism>
<feature type="compositionally biased region" description="Polar residues" evidence="2">
    <location>
        <begin position="1"/>
        <end position="24"/>
    </location>
</feature>
<proteinExistence type="predicted"/>
<reference evidence="5" key="1">
    <citation type="submission" date="2025-08" db="UniProtKB">
        <authorList>
            <consortium name="RefSeq"/>
        </authorList>
    </citation>
    <scope>IDENTIFICATION</scope>
    <source>
        <strain evidence="5">14028-0561.14</strain>
        <tissue evidence="5">Whole fly</tissue>
    </source>
</reference>
<feature type="compositionally biased region" description="Basic and acidic residues" evidence="2">
    <location>
        <begin position="638"/>
        <end position="649"/>
    </location>
</feature>
<dbReference type="OMA" id="KPPLMEY"/>
<dbReference type="InterPro" id="IPR022136">
    <property type="entry name" value="DUF3668"/>
</dbReference>
<feature type="compositionally biased region" description="Low complexity" evidence="2">
    <location>
        <begin position="1300"/>
        <end position="1319"/>
    </location>
</feature>
<evidence type="ECO:0000313" key="5">
    <source>
        <dbReference type="RefSeq" id="XP_017018690.1"/>
    </source>
</evidence>
<gene>
    <name evidence="5" type="primary">rha</name>
</gene>
<dbReference type="InterPro" id="IPR035892">
    <property type="entry name" value="C2_domain_sf"/>
</dbReference>
<evidence type="ECO:0000256" key="1">
    <source>
        <dbReference type="SAM" id="Coils"/>
    </source>
</evidence>